<evidence type="ECO:0000256" key="5">
    <source>
        <dbReference type="ARBA" id="ARBA00023136"/>
    </source>
</evidence>
<keyword evidence="8" id="KW-1185">Reference proteome</keyword>
<accession>A0A810QEG3</accession>
<protein>
    <recommendedName>
        <fullName evidence="9">FUSC family protein</fullName>
    </recommendedName>
</protein>
<gene>
    <name evidence="7" type="ORF">MM59RIKEN_13800</name>
</gene>
<organism evidence="7 8">
    <name type="scientific">Pusillibacter faecalis</name>
    <dbReference type="NCBI Taxonomy" id="2714358"/>
    <lineage>
        <taxon>Bacteria</taxon>
        <taxon>Bacillati</taxon>
        <taxon>Bacillota</taxon>
        <taxon>Clostridia</taxon>
        <taxon>Eubacteriales</taxon>
        <taxon>Oscillospiraceae</taxon>
        <taxon>Pusillibacter</taxon>
    </lineage>
</organism>
<evidence type="ECO:0000256" key="1">
    <source>
        <dbReference type="ARBA" id="ARBA00004651"/>
    </source>
</evidence>
<dbReference type="AlphaFoldDB" id="A0A810QEG3"/>
<name>A0A810QEG3_9FIRM</name>
<dbReference type="KEGG" id="pfaa:MM59RIKEN_13800"/>
<evidence type="ECO:0008006" key="9">
    <source>
        <dbReference type="Google" id="ProtNLM"/>
    </source>
</evidence>
<comment type="subcellular location">
    <subcellularLocation>
        <location evidence="1">Cell membrane</location>
        <topology evidence="1">Multi-pass membrane protein</topology>
    </subcellularLocation>
</comment>
<dbReference type="GO" id="GO:0005886">
    <property type="term" value="C:plasma membrane"/>
    <property type="evidence" value="ECO:0007669"/>
    <property type="project" value="UniProtKB-SubCell"/>
</dbReference>
<keyword evidence="2" id="KW-1003">Cell membrane</keyword>
<evidence type="ECO:0000256" key="3">
    <source>
        <dbReference type="ARBA" id="ARBA00022692"/>
    </source>
</evidence>
<dbReference type="Pfam" id="PF06081">
    <property type="entry name" value="ArAE_1"/>
    <property type="match status" value="1"/>
</dbReference>
<keyword evidence="5 6" id="KW-0472">Membrane</keyword>
<dbReference type="EMBL" id="AP023420">
    <property type="protein sequence ID" value="BCK84061.1"/>
    <property type="molecule type" value="Genomic_DNA"/>
</dbReference>
<evidence type="ECO:0000256" key="6">
    <source>
        <dbReference type="SAM" id="Phobius"/>
    </source>
</evidence>
<dbReference type="InterPro" id="IPR010343">
    <property type="entry name" value="ArAE_1"/>
</dbReference>
<dbReference type="Proteomes" id="UP000679848">
    <property type="component" value="Chromosome"/>
</dbReference>
<feature type="transmembrane region" description="Helical" evidence="6">
    <location>
        <begin position="150"/>
        <end position="171"/>
    </location>
</feature>
<evidence type="ECO:0000256" key="4">
    <source>
        <dbReference type="ARBA" id="ARBA00022989"/>
    </source>
</evidence>
<evidence type="ECO:0000313" key="7">
    <source>
        <dbReference type="EMBL" id="BCK84061.1"/>
    </source>
</evidence>
<proteinExistence type="predicted"/>
<feature type="transmembrane region" description="Helical" evidence="6">
    <location>
        <begin position="93"/>
        <end position="114"/>
    </location>
</feature>
<feature type="transmembrane region" description="Helical" evidence="6">
    <location>
        <begin position="66"/>
        <end position="86"/>
    </location>
</feature>
<keyword evidence="3 6" id="KW-0812">Transmembrane</keyword>
<evidence type="ECO:0000313" key="8">
    <source>
        <dbReference type="Proteomes" id="UP000679848"/>
    </source>
</evidence>
<evidence type="ECO:0000256" key="2">
    <source>
        <dbReference type="ARBA" id="ARBA00022475"/>
    </source>
</evidence>
<reference evidence="7" key="1">
    <citation type="submission" date="2020-09" db="EMBL/GenBank/DDBJ databases">
        <title>New species isolated from human feces.</title>
        <authorList>
            <person name="Kitahara M."/>
            <person name="Shigeno Y."/>
            <person name="Shime M."/>
            <person name="Matsumoto Y."/>
            <person name="Nakamura S."/>
            <person name="Motooka D."/>
            <person name="Fukuoka S."/>
            <person name="Nishikawa H."/>
            <person name="Benno Y."/>
        </authorList>
    </citation>
    <scope>NUCLEOTIDE SEQUENCE</scope>
    <source>
        <strain evidence="7">MM59</strain>
    </source>
</reference>
<dbReference type="RefSeq" id="WP_228300479.1">
    <property type="nucleotide sequence ID" value="NZ_AP023420.1"/>
</dbReference>
<keyword evidence="4 6" id="KW-1133">Transmembrane helix</keyword>
<sequence length="201" mass="21404">MDIKKALARCVPKVGMRNIKTAIAAALCAVVYYAWGRSPAFACIGAIFGMGSDLSDSKLNGGNRLFGTVIGGLLGIALFRIYLIFYPDGRHSLLLVPLIFLGTVILIVLCQIFWVGGVQPGGVVLCIILFNTPADSYITYALSRMFDTGIGVLAALMVNSLFPGGFTFGAAERFCRNLRQKAAGSEELSEDAGALVVNQKS</sequence>